<evidence type="ECO:0000256" key="2">
    <source>
        <dbReference type="ARBA" id="ARBA00023155"/>
    </source>
</evidence>
<feature type="region of interest" description="Disordered" evidence="6">
    <location>
        <begin position="227"/>
        <end position="275"/>
    </location>
</feature>
<evidence type="ECO:0000256" key="6">
    <source>
        <dbReference type="SAM" id="MobiDB-lite"/>
    </source>
</evidence>
<reference evidence="9" key="2">
    <citation type="submission" date="2020-09" db="EMBL/GenBank/DDBJ databases">
        <title>Reference genome assembly for Australian Ascochyta lentis isolate Al4.</title>
        <authorList>
            <person name="Lee R.C."/>
            <person name="Farfan-Caceres L.M."/>
            <person name="Debler J.W."/>
            <person name="Williams A.H."/>
            <person name="Henares B.M."/>
        </authorList>
    </citation>
    <scope>NUCLEOTIDE SEQUENCE</scope>
    <source>
        <strain evidence="9">Al4</strain>
    </source>
</reference>
<dbReference type="Proteomes" id="UP000651452">
    <property type="component" value="Unassembled WGS sequence"/>
</dbReference>
<proteinExistence type="predicted"/>
<dbReference type="InterPro" id="IPR009057">
    <property type="entry name" value="Homeodomain-like_sf"/>
</dbReference>
<evidence type="ECO:0000259" key="7">
    <source>
        <dbReference type="PROSITE" id="PS50071"/>
    </source>
</evidence>
<feature type="compositionally biased region" description="Low complexity" evidence="6">
    <location>
        <begin position="230"/>
        <end position="242"/>
    </location>
</feature>
<feature type="DNA-binding region" description="Homeobox" evidence="5">
    <location>
        <begin position="81"/>
        <end position="143"/>
    </location>
</feature>
<dbReference type="EMBL" id="RZGK01000015">
    <property type="protein sequence ID" value="KAF9693649.1"/>
    <property type="molecule type" value="Genomic_DNA"/>
</dbReference>
<keyword evidence="2 5" id="KW-0371">Homeobox</keyword>
<dbReference type="SUPFAM" id="SSF46689">
    <property type="entry name" value="Homeodomain-like"/>
    <property type="match status" value="1"/>
</dbReference>
<dbReference type="CDD" id="cd00086">
    <property type="entry name" value="homeodomain"/>
    <property type="match status" value="1"/>
</dbReference>
<keyword evidence="4" id="KW-0862">Zinc</keyword>
<keyword evidence="10" id="KW-1185">Reference proteome</keyword>
<comment type="subcellular location">
    <subcellularLocation>
        <location evidence="5">Nucleus</location>
    </subcellularLocation>
</comment>
<comment type="caution">
    <text evidence="9">The sequence shown here is derived from an EMBL/GenBank/DDBJ whole genome shotgun (WGS) entry which is preliminary data.</text>
</comment>
<evidence type="ECO:0000313" key="9">
    <source>
        <dbReference type="EMBL" id="KAF9693649.1"/>
    </source>
</evidence>
<dbReference type="GO" id="GO:0003677">
    <property type="term" value="F:DNA binding"/>
    <property type="evidence" value="ECO:0007669"/>
    <property type="project" value="UniProtKB-UniRule"/>
</dbReference>
<reference evidence="9" key="1">
    <citation type="submission" date="2018-12" db="EMBL/GenBank/DDBJ databases">
        <authorList>
            <person name="Syme R.A."/>
            <person name="Farfan-Caceres L."/>
            <person name="Lichtenzveig J."/>
        </authorList>
    </citation>
    <scope>NUCLEOTIDE SEQUENCE</scope>
    <source>
        <strain evidence="9">Al4</strain>
    </source>
</reference>
<evidence type="ECO:0000259" key="8">
    <source>
        <dbReference type="PROSITE" id="PS50157"/>
    </source>
</evidence>
<name>A0A8H7IWJ6_9PLEO</name>
<dbReference type="GO" id="GO:0008270">
    <property type="term" value="F:zinc ion binding"/>
    <property type="evidence" value="ECO:0007669"/>
    <property type="project" value="UniProtKB-KW"/>
</dbReference>
<dbReference type="SMART" id="SM00389">
    <property type="entry name" value="HOX"/>
    <property type="match status" value="1"/>
</dbReference>
<dbReference type="Pfam" id="PF05920">
    <property type="entry name" value="Homeobox_KN"/>
    <property type="match status" value="1"/>
</dbReference>
<dbReference type="GO" id="GO:0005634">
    <property type="term" value="C:nucleus"/>
    <property type="evidence" value="ECO:0007669"/>
    <property type="project" value="UniProtKB-SubCell"/>
</dbReference>
<dbReference type="PROSITE" id="PS50157">
    <property type="entry name" value="ZINC_FINGER_C2H2_2"/>
    <property type="match status" value="1"/>
</dbReference>
<keyword evidence="4" id="KW-0863">Zinc-finger</keyword>
<evidence type="ECO:0000256" key="5">
    <source>
        <dbReference type="PROSITE-ProRule" id="PRU00108"/>
    </source>
</evidence>
<feature type="domain" description="C2H2-type" evidence="8">
    <location>
        <begin position="290"/>
        <end position="313"/>
    </location>
</feature>
<evidence type="ECO:0000313" key="10">
    <source>
        <dbReference type="Proteomes" id="UP000651452"/>
    </source>
</evidence>
<gene>
    <name evidence="9" type="ORF">EKO04_008276</name>
</gene>
<evidence type="ECO:0000256" key="1">
    <source>
        <dbReference type="ARBA" id="ARBA00023125"/>
    </source>
</evidence>
<dbReference type="PANTHER" id="PTHR11850">
    <property type="entry name" value="HOMEOBOX PROTEIN TRANSCRIPTION FACTORS"/>
    <property type="match status" value="1"/>
</dbReference>
<dbReference type="AlphaFoldDB" id="A0A8H7IWJ6"/>
<dbReference type="InterPro" id="IPR050224">
    <property type="entry name" value="TALE_homeobox"/>
</dbReference>
<dbReference type="PROSITE" id="PS00028">
    <property type="entry name" value="ZINC_FINGER_C2H2_1"/>
    <property type="match status" value="1"/>
</dbReference>
<dbReference type="InterPro" id="IPR001356">
    <property type="entry name" value="HD"/>
</dbReference>
<dbReference type="OrthoDB" id="10056939at2759"/>
<sequence length="997" mass="111956">MDPSVDAEWNALFDFPSDTASFDLSGMNSLLDNDGFDSPLICLSGQSTPGDEQHALKLGDELQTLIDSDGPGEAIITAASTPKSGGRFSKEVVRMLRNWLAAHKARPYPTNEEMEMLQQRTGLSKTQIANWFANARRRGKLPRAPSSHSSSNTSSRPVEIAPRPDTPAPRRSMRSMNPMERWQSSPPEHEPAAVSAIARAIESNGGAPLLEGALDFLDYRDNASQSWYNTSSASSAGTSASSDFSNASMHSTPLRPAEPVAYSRPLRKRRAHKQRARVRRTSLIGSLLPYQCTFCTEDFKTKHDWQRHEKSLHLPIEQWVCSLHGPRAIKLDTGRMCCVFCGEPEPDDAHLDDHNYQPCHDRTLEERTFNRKDHLNQHLQLVHNVRFDKWSMSSWKVPMSNIQSRCGFCALKMNTWEERVDHLAGHFKEGQTMAYWQGDWGLDERYLKLLENAIPPYLIDYERSTPAPFGASQAPHGSPTTAYELIKIELAFSMQNHFDITGKMPENSAMQLEACRIIFASEVLPTIQDVVPSSWLRDLLMSCKQITDEAKFGPLRLHNESRFTILKINGRDNLFELCPLEAQLWTFMRAKEATGNTVTDENIQEEASKIINYMEQTSKTPSDVFANWLITLIHANTDWLQSFKVRACSAEHTPSVESATLGTGPFLAFHCAPVLRPLPLQMPTASPASDANLPNVHIDPATYHLTRGLDTPLDENNLFPPARSRMFINSTNFFSWLVRDLARWVAATMSPNNPNCHIPTDEELQHQARCIVYDDDDPWNQTAADNSQWLQEFKRDVGILVDPDADPNRTTPTNYQHYSVDQIIKVVIASNATKQTLPMTNSNRSIDARDLSSRLTQLKQDNASTYGAVENMSFTGNRRVNRATSFDSLPRFTKSSTMSTTSSTSTQFSGLRSYPSAAVHRKDVEVSPGEFSMPRVPKRSRRGTDGSAQSSRSDGGQKKDSFEAHAYGRHSNQWLFNDFSITDAVKKGYGKVFGRDN</sequence>
<feature type="compositionally biased region" description="Low complexity" evidence="6">
    <location>
        <begin position="893"/>
        <end position="906"/>
    </location>
</feature>
<keyword evidence="3 5" id="KW-0539">Nucleus</keyword>
<organism evidence="9 10">
    <name type="scientific">Ascochyta lentis</name>
    <dbReference type="NCBI Taxonomy" id="205686"/>
    <lineage>
        <taxon>Eukaryota</taxon>
        <taxon>Fungi</taxon>
        <taxon>Dikarya</taxon>
        <taxon>Ascomycota</taxon>
        <taxon>Pezizomycotina</taxon>
        <taxon>Dothideomycetes</taxon>
        <taxon>Pleosporomycetidae</taxon>
        <taxon>Pleosporales</taxon>
        <taxon>Pleosporineae</taxon>
        <taxon>Didymellaceae</taxon>
        <taxon>Ascochyta</taxon>
    </lineage>
</organism>
<protein>
    <submittedName>
        <fullName evidence="9">Uncharacterized protein</fullName>
    </submittedName>
</protein>
<feature type="region of interest" description="Disordered" evidence="6">
    <location>
        <begin position="137"/>
        <end position="193"/>
    </location>
</feature>
<keyword evidence="1 5" id="KW-0238">DNA-binding</keyword>
<dbReference type="InterPro" id="IPR013087">
    <property type="entry name" value="Znf_C2H2_type"/>
</dbReference>
<feature type="region of interest" description="Disordered" evidence="6">
    <location>
        <begin position="890"/>
        <end position="964"/>
    </location>
</feature>
<keyword evidence="4" id="KW-0479">Metal-binding</keyword>
<evidence type="ECO:0000256" key="3">
    <source>
        <dbReference type="ARBA" id="ARBA00023242"/>
    </source>
</evidence>
<dbReference type="SMART" id="SM00355">
    <property type="entry name" value="ZnF_C2H2"/>
    <property type="match status" value="3"/>
</dbReference>
<feature type="compositionally biased region" description="Basic residues" evidence="6">
    <location>
        <begin position="265"/>
        <end position="275"/>
    </location>
</feature>
<accession>A0A8H7IWJ6</accession>
<dbReference type="PROSITE" id="PS50071">
    <property type="entry name" value="HOMEOBOX_2"/>
    <property type="match status" value="1"/>
</dbReference>
<evidence type="ECO:0000256" key="4">
    <source>
        <dbReference type="PROSITE-ProRule" id="PRU00042"/>
    </source>
</evidence>
<feature type="domain" description="Homeobox" evidence="7">
    <location>
        <begin position="79"/>
        <end position="142"/>
    </location>
</feature>
<dbReference type="GO" id="GO:0006355">
    <property type="term" value="P:regulation of DNA-templated transcription"/>
    <property type="evidence" value="ECO:0007669"/>
    <property type="project" value="InterPro"/>
</dbReference>
<feature type="compositionally biased region" description="Low complexity" evidence="6">
    <location>
        <begin position="146"/>
        <end position="155"/>
    </location>
</feature>
<dbReference type="InterPro" id="IPR008422">
    <property type="entry name" value="KN_HD"/>
</dbReference>
<dbReference type="Gene3D" id="1.10.10.60">
    <property type="entry name" value="Homeodomain-like"/>
    <property type="match status" value="1"/>
</dbReference>